<evidence type="ECO:0000313" key="1">
    <source>
        <dbReference type="EMBL" id="QIW96695.1"/>
    </source>
</evidence>
<reference evidence="1 2" key="1">
    <citation type="journal article" date="2016" name="Sci. Rep.">
        <title>Peltaster fructicola genome reveals evolution from an invasive phytopathogen to an ectophytic parasite.</title>
        <authorList>
            <person name="Xu C."/>
            <person name="Chen H."/>
            <person name="Gleason M.L."/>
            <person name="Xu J.R."/>
            <person name="Liu H."/>
            <person name="Zhang R."/>
            <person name="Sun G."/>
        </authorList>
    </citation>
    <scope>NUCLEOTIDE SEQUENCE [LARGE SCALE GENOMIC DNA]</scope>
    <source>
        <strain evidence="1 2">LNHT1506</strain>
    </source>
</reference>
<gene>
    <name evidence="1" type="ORF">AMS68_002213</name>
</gene>
<name>A0A6H0XPT2_9PEZI</name>
<dbReference type="PANTHER" id="PTHR35040">
    <property type="match status" value="1"/>
</dbReference>
<dbReference type="OrthoDB" id="5342184at2759"/>
<dbReference type="PANTHER" id="PTHR35040:SF9">
    <property type="entry name" value="4-LIKE CELL SURFACE PROTEIN, PUTATIVE (AFU_ORTHOLOGUE AFUA_4G14080)-RELATED"/>
    <property type="match status" value="1"/>
</dbReference>
<evidence type="ECO:0000313" key="2">
    <source>
        <dbReference type="Proteomes" id="UP000503462"/>
    </source>
</evidence>
<dbReference type="AlphaFoldDB" id="A0A6H0XPT2"/>
<keyword evidence="2" id="KW-1185">Reference proteome</keyword>
<dbReference type="InterPro" id="IPR021986">
    <property type="entry name" value="Spherulin4"/>
</dbReference>
<organism evidence="1 2">
    <name type="scientific">Peltaster fructicola</name>
    <dbReference type="NCBI Taxonomy" id="286661"/>
    <lineage>
        <taxon>Eukaryota</taxon>
        <taxon>Fungi</taxon>
        <taxon>Dikarya</taxon>
        <taxon>Ascomycota</taxon>
        <taxon>Pezizomycotina</taxon>
        <taxon>Dothideomycetes</taxon>
        <taxon>Dothideomycetes incertae sedis</taxon>
        <taxon>Peltaster</taxon>
    </lineage>
</organism>
<dbReference type="Proteomes" id="UP000503462">
    <property type="component" value="Chromosome 2"/>
</dbReference>
<evidence type="ECO:0008006" key="3">
    <source>
        <dbReference type="Google" id="ProtNLM"/>
    </source>
</evidence>
<accession>A0A6H0XPT2</accession>
<dbReference type="Pfam" id="PF12138">
    <property type="entry name" value="Spherulin4"/>
    <property type="match status" value="1"/>
</dbReference>
<protein>
    <recommendedName>
        <fullName evidence="3">Spherulation-specific family 4</fullName>
    </recommendedName>
</protein>
<sequence length="265" mass="29974">MMPGMPELSGIRERLNSFVEEMHSPSTRDMREPLAVAVPLYIYPGEGCWDALYNAMVKHPSVEFHVVINPANGPGGRVPDACYVKEVARLNSFDNCKLFGYVHVSWGARKAGLVTGDITTWAHWKDYSAADIHVEGIFVDEAPADLDKLEYMEDIYKHTKYVLGDNALVWTNPGVALDERFYEVADLVNSHENTHEGWKTCIHSRNVKSTAMIHTYDGDLTDMRRDIQVLRKAGYRSILITTSNCYVSFSNYLEQFVEAVESSNQ</sequence>
<dbReference type="EMBL" id="CP051140">
    <property type="protein sequence ID" value="QIW96695.1"/>
    <property type="molecule type" value="Genomic_DNA"/>
</dbReference>
<proteinExistence type="predicted"/>